<name>A0ABX3M0Z1_9XANT</name>
<dbReference type="EMBL" id="LOJT01000256">
    <property type="protein sequence ID" value="OOW60656.1"/>
    <property type="molecule type" value="Genomic_DNA"/>
</dbReference>
<evidence type="ECO:0000313" key="1">
    <source>
        <dbReference type="EMBL" id="OOW60656.1"/>
    </source>
</evidence>
<accession>A0ABX3M0Z1</accession>
<evidence type="ECO:0000313" key="2">
    <source>
        <dbReference type="Proteomes" id="UP000190018"/>
    </source>
</evidence>
<comment type="caution">
    <text evidence="1">The sequence shown here is derived from an EMBL/GenBank/DDBJ whole genome shotgun (WGS) entry which is preliminary data.</text>
</comment>
<sequence length="72" mass="7927">MHGSPGDASEAVLQGAPVLDAQRPGQWRACSERMLAVQPIVPMEACHIVHQRVLARRDGRERGDTVTARMPR</sequence>
<protein>
    <submittedName>
        <fullName evidence="1">Uncharacterized protein</fullName>
    </submittedName>
</protein>
<reference evidence="1 2" key="1">
    <citation type="submission" date="2015-12" db="EMBL/GenBank/DDBJ databases">
        <authorList>
            <person name="Bansal K."/>
            <person name="Midha S."/>
            <person name="Patil P.B."/>
        </authorList>
    </citation>
    <scope>NUCLEOTIDE SEQUENCE [LARGE SCALE GENOMIC DNA]</scope>
    <source>
        <strain evidence="1 2">LMG21719</strain>
    </source>
</reference>
<proteinExistence type="predicted"/>
<gene>
    <name evidence="1" type="ORF">Xant_09415</name>
</gene>
<dbReference type="Proteomes" id="UP000190018">
    <property type="component" value="Unassembled WGS sequence"/>
</dbReference>
<organism evidence="1 2">
    <name type="scientific">Xanthomonas cissicola</name>
    <dbReference type="NCBI Taxonomy" id="86186"/>
    <lineage>
        <taxon>Bacteria</taxon>
        <taxon>Pseudomonadati</taxon>
        <taxon>Pseudomonadota</taxon>
        <taxon>Gammaproteobacteria</taxon>
        <taxon>Lysobacterales</taxon>
        <taxon>Lysobacteraceae</taxon>
        <taxon>Xanthomonas</taxon>
    </lineage>
</organism>
<keyword evidence="2" id="KW-1185">Reference proteome</keyword>